<keyword evidence="3" id="KW-1185">Reference proteome</keyword>
<evidence type="ECO:0000259" key="1">
    <source>
        <dbReference type="Pfam" id="PF00135"/>
    </source>
</evidence>
<protein>
    <recommendedName>
        <fullName evidence="1">Carboxylesterase type B domain-containing protein</fullName>
    </recommendedName>
</protein>
<organism evidence="2 3">
    <name type="scientific">Neotoma lepida</name>
    <name type="common">Desert woodrat</name>
    <dbReference type="NCBI Taxonomy" id="56216"/>
    <lineage>
        <taxon>Eukaryota</taxon>
        <taxon>Metazoa</taxon>
        <taxon>Chordata</taxon>
        <taxon>Craniata</taxon>
        <taxon>Vertebrata</taxon>
        <taxon>Euteleostomi</taxon>
        <taxon>Mammalia</taxon>
        <taxon>Eutheria</taxon>
        <taxon>Euarchontoglires</taxon>
        <taxon>Glires</taxon>
        <taxon>Rodentia</taxon>
        <taxon>Myomorpha</taxon>
        <taxon>Muroidea</taxon>
        <taxon>Cricetidae</taxon>
        <taxon>Neotominae</taxon>
        <taxon>Neotoma</taxon>
    </lineage>
</organism>
<name>A0A1A6GNF0_NEOLE</name>
<gene>
    <name evidence="2" type="ORF">A6R68_04219</name>
</gene>
<dbReference type="Proteomes" id="UP000092124">
    <property type="component" value="Unassembled WGS sequence"/>
</dbReference>
<comment type="caution">
    <text evidence="2">The sequence shown here is derived from an EMBL/GenBank/DDBJ whole genome shotgun (WGS) entry which is preliminary data.</text>
</comment>
<evidence type="ECO:0000313" key="3">
    <source>
        <dbReference type="Proteomes" id="UP000092124"/>
    </source>
</evidence>
<evidence type="ECO:0000313" key="2">
    <source>
        <dbReference type="EMBL" id="OBS67240.1"/>
    </source>
</evidence>
<proteinExistence type="predicted"/>
<dbReference type="InterPro" id="IPR002018">
    <property type="entry name" value="CarbesteraseB"/>
</dbReference>
<dbReference type="Gene3D" id="3.40.50.1820">
    <property type="entry name" value="alpha/beta hydrolase"/>
    <property type="match status" value="1"/>
</dbReference>
<feature type="non-terminal residue" evidence="2">
    <location>
        <position position="136"/>
    </location>
</feature>
<dbReference type="STRING" id="56216.A0A1A6GNF0"/>
<dbReference type="InterPro" id="IPR029058">
    <property type="entry name" value="AB_hydrolase_fold"/>
</dbReference>
<dbReference type="EMBL" id="LZPO01087082">
    <property type="protein sequence ID" value="OBS67240.1"/>
    <property type="molecule type" value="Genomic_DNA"/>
</dbReference>
<dbReference type="OrthoDB" id="3200163at2759"/>
<sequence>MLVISDTVLLSPQSSLFVPAVIDGVVLPKAPEEILAKKNFNTVPYIVGFNKQEFGWLMPTGIHEDAIPAAVEKYVRGSNDPVKIRDGILELLGDVTICVTSVITSRGHRGESQKLYGRETKILLLWSLTWTLPRID</sequence>
<accession>A0A1A6GNF0</accession>
<reference evidence="2 3" key="1">
    <citation type="submission" date="2016-06" db="EMBL/GenBank/DDBJ databases">
        <title>The Draft Genome Sequence and Annotation of the Desert Woodrat Neotoma lepida.</title>
        <authorList>
            <person name="Campbell M."/>
            <person name="Oakeson K.F."/>
            <person name="Yandell M."/>
            <person name="Halpert J.R."/>
            <person name="Dearing D."/>
        </authorList>
    </citation>
    <scope>NUCLEOTIDE SEQUENCE [LARGE SCALE GENOMIC DNA]</scope>
    <source>
        <strain evidence="2">417</strain>
        <tissue evidence="2">Liver</tissue>
    </source>
</reference>
<feature type="domain" description="Carboxylesterase type B" evidence="1">
    <location>
        <begin position="14"/>
        <end position="68"/>
    </location>
</feature>
<dbReference type="Pfam" id="PF00135">
    <property type="entry name" value="COesterase"/>
    <property type="match status" value="1"/>
</dbReference>
<dbReference type="SUPFAM" id="SSF53474">
    <property type="entry name" value="alpha/beta-Hydrolases"/>
    <property type="match status" value="1"/>
</dbReference>
<dbReference type="AlphaFoldDB" id="A0A1A6GNF0"/>